<reference evidence="2" key="1">
    <citation type="submission" date="2021-03" db="EMBL/GenBank/DDBJ databases">
        <title>Draft genome sequence of rust myrtle Austropuccinia psidii MF-1, a brazilian biotype.</title>
        <authorList>
            <person name="Quecine M.C."/>
            <person name="Pachon D.M.R."/>
            <person name="Bonatelli M.L."/>
            <person name="Correr F.H."/>
            <person name="Franceschini L.M."/>
            <person name="Leite T.F."/>
            <person name="Margarido G.R.A."/>
            <person name="Almeida C.A."/>
            <person name="Ferrarezi J.A."/>
            <person name="Labate C.A."/>
        </authorList>
    </citation>
    <scope>NUCLEOTIDE SEQUENCE</scope>
    <source>
        <strain evidence="2">MF-1</strain>
    </source>
</reference>
<dbReference type="Gene3D" id="3.30.420.10">
    <property type="entry name" value="Ribonuclease H-like superfamily/Ribonuclease H"/>
    <property type="match status" value="1"/>
</dbReference>
<gene>
    <name evidence="2" type="ORF">O181_075477</name>
</gene>
<sequence length="134" mass="15312">MDGSDIKNKVGIIPAIEAARREIEIQSINGKKTNSIYIFSDNQGALLKLAYPFKPSTEQYLYLKVFHRINSLQKLAPIQLWWFPSKIGITGNELEYKEANNASLDSTHADFKLEPTLDKRSQETKKEKNNNKIT</sequence>
<keyword evidence="3" id="KW-1185">Reference proteome</keyword>
<accession>A0A9Q3FCR1</accession>
<dbReference type="OrthoDB" id="3265969at2759"/>
<evidence type="ECO:0000313" key="2">
    <source>
        <dbReference type="EMBL" id="MBW0535762.1"/>
    </source>
</evidence>
<evidence type="ECO:0000256" key="1">
    <source>
        <dbReference type="SAM" id="MobiDB-lite"/>
    </source>
</evidence>
<comment type="caution">
    <text evidence="2">The sequence shown here is derived from an EMBL/GenBank/DDBJ whole genome shotgun (WGS) entry which is preliminary data.</text>
</comment>
<dbReference type="AlphaFoldDB" id="A0A9Q3FCR1"/>
<proteinExistence type="predicted"/>
<feature type="region of interest" description="Disordered" evidence="1">
    <location>
        <begin position="115"/>
        <end position="134"/>
    </location>
</feature>
<evidence type="ECO:0008006" key="4">
    <source>
        <dbReference type="Google" id="ProtNLM"/>
    </source>
</evidence>
<protein>
    <recommendedName>
        <fullName evidence="4">RNase H type-1 domain-containing protein</fullName>
    </recommendedName>
</protein>
<name>A0A9Q3FCR1_9BASI</name>
<organism evidence="2 3">
    <name type="scientific">Austropuccinia psidii MF-1</name>
    <dbReference type="NCBI Taxonomy" id="1389203"/>
    <lineage>
        <taxon>Eukaryota</taxon>
        <taxon>Fungi</taxon>
        <taxon>Dikarya</taxon>
        <taxon>Basidiomycota</taxon>
        <taxon>Pucciniomycotina</taxon>
        <taxon>Pucciniomycetes</taxon>
        <taxon>Pucciniales</taxon>
        <taxon>Sphaerophragmiaceae</taxon>
        <taxon>Austropuccinia</taxon>
    </lineage>
</organism>
<dbReference type="GO" id="GO:0003676">
    <property type="term" value="F:nucleic acid binding"/>
    <property type="evidence" value="ECO:0007669"/>
    <property type="project" value="InterPro"/>
</dbReference>
<dbReference type="EMBL" id="AVOT02040530">
    <property type="protein sequence ID" value="MBW0535762.1"/>
    <property type="molecule type" value="Genomic_DNA"/>
</dbReference>
<dbReference type="Proteomes" id="UP000765509">
    <property type="component" value="Unassembled WGS sequence"/>
</dbReference>
<evidence type="ECO:0000313" key="3">
    <source>
        <dbReference type="Proteomes" id="UP000765509"/>
    </source>
</evidence>
<dbReference type="InterPro" id="IPR036397">
    <property type="entry name" value="RNaseH_sf"/>
</dbReference>